<organism evidence="1 2">
    <name type="scientific">Plakobranchus ocellatus</name>
    <dbReference type="NCBI Taxonomy" id="259542"/>
    <lineage>
        <taxon>Eukaryota</taxon>
        <taxon>Metazoa</taxon>
        <taxon>Spiralia</taxon>
        <taxon>Lophotrochozoa</taxon>
        <taxon>Mollusca</taxon>
        <taxon>Gastropoda</taxon>
        <taxon>Heterobranchia</taxon>
        <taxon>Euthyneura</taxon>
        <taxon>Panpulmonata</taxon>
        <taxon>Sacoglossa</taxon>
        <taxon>Placobranchoidea</taxon>
        <taxon>Plakobranchidae</taxon>
        <taxon>Plakobranchus</taxon>
    </lineage>
</organism>
<dbReference type="EMBL" id="BLXT01004580">
    <property type="protein sequence ID" value="GFO14741.1"/>
    <property type="molecule type" value="Genomic_DNA"/>
</dbReference>
<sequence>MENCFRPDWKSNLGPLTGDQLPGEPPFLLTLSSDVNIPHSSNEATKTLCLKSGGCSGCPSQLDQARQYCRLTFHRVDVDNKE</sequence>
<evidence type="ECO:0000313" key="2">
    <source>
        <dbReference type="Proteomes" id="UP000735302"/>
    </source>
</evidence>
<accession>A0AAV4AUI3</accession>
<evidence type="ECO:0000313" key="1">
    <source>
        <dbReference type="EMBL" id="GFO14741.1"/>
    </source>
</evidence>
<reference evidence="1 2" key="1">
    <citation type="journal article" date="2021" name="Elife">
        <title>Chloroplast acquisition without the gene transfer in kleptoplastic sea slugs, Plakobranchus ocellatus.</title>
        <authorList>
            <person name="Maeda T."/>
            <person name="Takahashi S."/>
            <person name="Yoshida T."/>
            <person name="Shimamura S."/>
            <person name="Takaki Y."/>
            <person name="Nagai Y."/>
            <person name="Toyoda A."/>
            <person name="Suzuki Y."/>
            <person name="Arimoto A."/>
            <person name="Ishii H."/>
            <person name="Satoh N."/>
            <person name="Nishiyama T."/>
            <person name="Hasebe M."/>
            <person name="Maruyama T."/>
            <person name="Minagawa J."/>
            <person name="Obokata J."/>
            <person name="Shigenobu S."/>
        </authorList>
    </citation>
    <scope>NUCLEOTIDE SEQUENCE [LARGE SCALE GENOMIC DNA]</scope>
</reference>
<name>A0AAV4AUI3_9GAST</name>
<proteinExistence type="predicted"/>
<gene>
    <name evidence="1" type="ORF">PoB_004124600</name>
</gene>
<keyword evidence="2" id="KW-1185">Reference proteome</keyword>
<dbReference type="Proteomes" id="UP000735302">
    <property type="component" value="Unassembled WGS sequence"/>
</dbReference>
<dbReference type="AlphaFoldDB" id="A0AAV4AUI3"/>
<comment type="caution">
    <text evidence="1">The sequence shown here is derived from an EMBL/GenBank/DDBJ whole genome shotgun (WGS) entry which is preliminary data.</text>
</comment>
<protein>
    <submittedName>
        <fullName evidence="1">Uncharacterized protein</fullName>
    </submittedName>
</protein>